<dbReference type="PANTHER" id="PTHR43273">
    <property type="entry name" value="ANAEROBIC SULFATASE-MATURATING ENZYME HOMOLOG ASLB-RELATED"/>
    <property type="match status" value="1"/>
</dbReference>
<dbReference type="InterPro" id="IPR007197">
    <property type="entry name" value="rSAM"/>
</dbReference>
<dbReference type="SFLD" id="SFLDG01386">
    <property type="entry name" value="main_SPASM_domain-containing"/>
    <property type="match status" value="1"/>
</dbReference>
<dbReference type="SFLD" id="SFLDS00029">
    <property type="entry name" value="Radical_SAM"/>
    <property type="match status" value="1"/>
</dbReference>
<dbReference type="InterPro" id="IPR058240">
    <property type="entry name" value="rSAM_sf"/>
</dbReference>
<evidence type="ECO:0000259" key="5">
    <source>
        <dbReference type="PROSITE" id="PS51918"/>
    </source>
</evidence>
<gene>
    <name evidence="6" type="ORF">J4573_27915</name>
</gene>
<dbReference type="GO" id="GO:0016491">
    <property type="term" value="F:oxidoreductase activity"/>
    <property type="evidence" value="ECO:0007669"/>
    <property type="project" value="InterPro"/>
</dbReference>
<dbReference type="SFLD" id="SFLDG01067">
    <property type="entry name" value="SPASM/twitch_domain_containing"/>
    <property type="match status" value="1"/>
</dbReference>
<dbReference type="RefSeq" id="WP_208258824.1">
    <property type="nucleotide sequence ID" value="NZ_JAGEOJ010000011.1"/>
</dbReference>
<dbReference type="SUPFAM" id="SSF102114">
    <property type="entry name" value="Radical SAM enzymes"/>
    <property type="match status" value="1"/>
</dbReference>
<keyword evidence="4" id="KW-0411">Iron-sulfur</keyword>
<dbReference type="CDD" id="cd01335">
    <property type="entry name" value="Radical_SAM"/>
    <property type="match status" value="1"/>
</dbReference>
<name>A0A939T5R7_9ACTN</name>
<dbReference type="InterPro" id="IPR026335">
    <property type="entry name" value="rSAM_SPASM_FxsB"/>
</dbReference>
<dbReference type="PANTHER" id="PTHR43273:SF8">
    <property type="entry name" value="RADICAL SAM DOMAIN PROTEIN"/>
    <property type="match status" value="1"/>
</dbReference>
<dbReference type="InterPro" id="IPR023867">
    <property type="entry name" value="Sulphatase_maturase_rSAM"/>
</dbReference>
<evidence type="ECO:0000313" key="6">
    <source>
        <dbReference type="EMBL" id="MBO2450953.1"/>
    </source>
</evidence>
<evidence type="ECO:0000256" key="1">
    <source>
        <dbReference type="ARBA" id="ARBA00022691"/>
    </source>
</evidence>
<dbReference type="NCBIfam" id="TIGR04267">
    <property type="entry name" value="mod_HExxH"/>
    <property type="match status" value="1"/>
</dbReference>
<sequence>MTPRMSGPGPSSPTSDLAPAVGEYVLKVHGRCNLACDHCYVYEHADQSWRSKPAAISPETASRAAWRMAEHAAARGLDRVTVVLHGGEPLLIGHEGLRAVLRTLRTVIEPVARLELGVHTNGVLLDERHCELFEEYGVKVGVSLDGDRSANDLHRRYKDGRTSHPEVRSALALLREHPSIYSGILCTVDLRNDPIAVYEALVAERPPHVDLILPHATWDDPPVRPDGVAAPYAAWLGRIHDRWVADGRRPPLRLFDSIRSAAGGGPSWSEAIGVGEVGLLVIDTDGSWEQTDSLKTAYDGAPQTGMNVVDHSVDMAAGHSGVQSRRVGIAGLSATCRACEVVSICGGGLYSHRYKSGSGFDNPSVYCADLKELVQHVAASVEGPRHALPGDAVGALASGPGTAEVLTGLRDPQLSIGMALAAEVAKELDHTDEEAAEGWALLCALDRERPDVVRELLAAPYVQEWAVRCLRPPSGADRRLDRSHLGGLAAAAAARAGVAAELPIRAREGWLHVPTVGALQVTAARDGTHVVRIGETGVSARGGAWHPVRRATSPLLDVAIEDLDPFRDCHDHPIAGRQTAPELDDWQRSLAEAMALLHRELPAYAGLITRELGTVVPLRPSGRSRRLSSTARRAFGAVALAPADADVLAELLVHEFQHVKLNLLMDVHALCVPQGSALMEVPWRPDPRPVEGALHGTYAFFGVAELWRARPGPEAEAKFCRYRDWVAKGLRELSASNEMTGAGETFVAGLAAAMDHW</sequence>
<dbReference type="InterPro" id="IPR013785">
    <property type="entry name" value="Aldolase_TIM"/>
</dbReference>
<dbReference type="SFLD" id="SFLDG01072">
    <property type="entry name" value="dehydrogenase_like"/>
    <property type="match status" value="1"/>
</dbReference>
<dbReference type="Pfam" id="PF04055">
    <property type="entry name" value="Radical_SAM"/>
    <property type="match status" value="1"/>
</dbReference>
<dbReference type="AlphaFoldDB" id="A0A939T5R7"/>
<evidence type="ECO:0000256" key="2">
    <source>
        <dbReference type="ARBA" id="ARBA00022723"/>
    </source>
</evidence>
<keyword evidence="7" id="KW-1185">Reference proteome</keyword>
<keyword evidence="3" id="KW-0408">Iron</keyword>
<dbReference type="Gene3D" id="3.20.20.70">
    <property type="entry name" value="Aldolase class I"/>
    <property type="match status" value="1"/>
</dbReference>
<evidence type="ECO:0000313" key="7">
    <source>
        <dbReference type="Proteomes" id="UP000669179"/>
    </source>
</evidence>
<dbReference type="GO" id="GO:0051536">
    <property type="term" value="F:iron-sulfur cluster binding"/>
    <property type="evidence" value="ECO:0007669"/>
    <property type="project" value="UniProtKB-KW"/>
</dbReference>
<keyword evidence="1" id="KW-0949">S-adenosyl-L-methionine</keyword>
<dbReference type="PROSITE" id="PS51918">
    <property type="entry name" value="RADICAL_SAM"/>
    <property type="match status" value="1"/>
</dbReference>
<protein>
    <submittedName>
        <fullName evidence="6">FxsB family radical SAM/SPASM domain protein</fullName>
    </submittedName>
</protein>
<dbReference type="NCBIfam" id="TIGR04269">
    <property type="entry name" value="SAM_SPASM_FxsB"/>
    <property type="match status" value="1"/>
</dbReference>
<dbReference type="InterPro" id="IPR026337">
    <property type="entry name" value="AKG_HExxH"/>
</dbReference>
<comment type="caution">
    <text evidence="6">The sequence shown here is derived from an EMBL/GenBank/DDBJ whole genome shotgun (WGS) entry which is preliminary data.</text>
</comment>
<evidence type="ECO:0000256" key="3">
    <source>
        <dbReference type="ARBA" id="ARBA00023004"/>
    </source>
</evidence>
<keyword evidence="2" id="KW-0479">Metal-binding</keyword>
<dbReference type="Proteomes" id="UP000669179">
    <property type="component" value="Unassembled WGS sequence"/>
</dbReference>
<evidence type="ECO:0000256" key="4">
    <source>
        <dbReference type="ARBA" id="ARBA00023014"/>
    </source>
</evidence>
<organism evidence="6 7">
    <name type="scientific">Actinomadura barringtoniae</name>
    <dbReference type="NCBI Taxonomy" id="1427535"/>
    <lineage>
        <taxon>Bacteria</taxon>
        <taxon>Bacillati</taxon>
        <taxon>Actinomycetota</taxon>
        <taxon>Actinomycetes</taxon>
        <taxon>Streptosporangiales</taxon>
        <taxon>Thermomonosporaceae</taxon>
        <taxon>Actinomadura</taxon>
    </lineage>
</organism>
<reference evidence="6" key="1">
    <citation type="submission" date="2021-03" db="EMBL/GenBank/DDBJ databases">
        <authorList>
            <person name="Kanchanasin P."/>
            <person name="Saeng-In P."/>
            <person name="Phongsopitanun W."/>
            <person name="Yuki M."/>
            <person name="Kudo T."/>
            <person name="Ohkuma M."/>
            <person name="Tanasupawat S."/>
        </authorList>
    </citation>
    <scope>NUCLEOTIDE SEQUENCE</scope>
    <source>
        <strain evidence="6">GKU 128</strain>
    </source>
</reference>
<dbReference type="EMBL" id="JAGEOJ010000011">
    <property type="protein sequence ID" value="MBO2450953.1"/>
    <property type="molecule type" value="Genomic_DNA"/>
</dbReference>
<proteinExistence type="predicted"/>
<feature type="domain" description="Radical SAM core" evidence="5">
    <location>
        <begin position="18"/>
        <end position="253"/>
    </location>
</feature>
<accession>A0A939T5R7</accession>
<dbReference type="GO" id="GO:0046872">
    <property type="term" value="F:metal ion binding"/>
    <property type="evidence" value="ECO:0007669"/>
    <property type="project" value="UniProtKB-KW"/>
</dbReference>